<protein>
    <submittedName>
        <fullName evidence="7">Sterol desaturase family protein</fullName>
        <ecNumber evidence="7">1.-.-.-</ecNumber>
    </submittedName>
</protein>
<reference evidence="8" key="1">
    <citation type="journal article" date="2019" name="Int. J. Syst. Evol. Microbiol.">
        <title>The Global Catalogue of Microorganisms (GCM) 10K type strain sequencing project: providing services to taxonomists for standard genome sequencing and annotation.</title>
        <authorList>
            <consortium name="The Broad Institute Genomics Platform"/>
            <consortium name="The Broad Institute Genome Sequencing Center for Infectious Disease"/>
            <person name="Wu L."/>
            <person name="Ma J."/>
        </authorList>
    </citation>
    <scope>NUCLEOTIDE SEQUENCE [LARGE SCALE GENOMIC DNA]</scope>
    <source>
        <strain evidence="8">CGMCC 4.7283</strain>
    </source>
</reference>
<feature type="transmembrane region" description="Helical" evidence="5">
    <location>
        <begin position="107"/>
        <end position="128"/>
    </location>
</feature>
<dbReference type="EC" id="1.-.-.-" evidence="7"/>
<keyword evidence="4 5" id="KW-0472">Membrane</keyword>
<organism evidence="7 8">
    <name type="scientific">Seohaeicola nanhaiensis</name>
    <dbReference type="NCBI Taxonomy" id="1387282"/>
    <lineage>
        <taxon>Bacteria</taxon>
        <taxon>Pseudomonadati</taxon>
        <taxon>Pseudomonadota</taxon>
        <taxon>Alphaproteobacteria</taxon>
        <taxon>Rhodobacterales</taxon>
        <taxon>Roseobacteraceae</taxon>
        <taxon>Seohaeicola</taxon>
    </lineage>
</organism>
<accession>A0ABV9KMV9</accession>
<dbReference type="EMBL" id="JBHSGI010000031">
    <property type="protein sequence ID" value="MFC4670936.1"/>
    <property type="molecule type" value="Genomic_DNA"/>
</dbReference>
<dbReference type="RefSeq" id="WP_380720595.1">
    <property type="nucleotide sequence ID" value="NZ_JBHSGI010000031.1"/>
</dbReference>
<sequence>MFLSVLQSLSEAAPKPVWYAVGALLILLLILLRYAVLSSAGYSLGLALGRWAPWRRLQPRPFSSAQISREIRDSVVTVIVFTGIVGLIILMKQAGLTAIYDDPLHYGAVWLVLQIPVALLIHDWYFYWMHRLVHRPPFFEPIHRTHHLSTNPSAFAAFAFHPFEAILEIAVFVPLVMVMPMYSVCLLAASLVSLSYNVYGHLGYEIMPRWLAATWLGRLLNKSAYHNQHHRTFRYNFGLYTVIWDRLHGTLHPEAEQLYDRATRRPDG</sequence>
<comment type="subcellular location">
    <subcellularLocation>
        <location evidence="1">Membrane</location>
    </subcellularLocation>
</comment>
<evidence type="ECO:0000313" key="7">
    <source>
        <dbReference type="EMBL" id="MFC4670936.1"/>
    </source>
</evidence>
<dbReference type="GO" id="GO:0016491">
    <property type="term" value="F:oxidoreductase activity"/>
    <property type="evidence" value="ECO:0007669"/>
    <property type="project" value="UniProtKB-KW"/>
</dbReference>
<keyword evidence="2 5" id="KW-0812">Transmembrane</keyword>
<evidence type="ECO:0000256" key="4">
    <source>
        <dbReference type="ARBA" id="ARBA00023136"/>
    </source>
</evidence>
<evidence type="ECO:0000256" key="3">
    <source>
        <dbReference type="ARBA" id="ARBA00022989"/>
    </source>
</evidence>
<name>A0ABV9KMV9_9RHOB</name>
<comment type="caution">
    <text evidence="7">The sequence shown here is derived from an EMBL/GenBank/DDBJ whole genome shotgun (WGS) entry which is preliminary data.</text>
</comment>
<feature type="transmembrane region" description="Helical" evidence="5">
    <location>
        <begin position="181"/>
        <end position="199"/>
    </location>
</feature>
<evidence type="ECO:0000256" key="5">
    <source>
        <dbReference type="SAM" id="Phobius"/>
    </source>
</evidence>
<evidence type="ECO:0000256" key="2">
    <source>
        <dbReference type="ARBA" id="ARBA00022692"/>
    </source>
</evidence>
<dbReference type="Proteomes" id="UP001595973">
    <property type="component" value="Unassembled WGS sequence"/>
</dbReference>
<proteinExistence type="predicted"/>
<dbReference type="Pfam" id="PF04116">
    <property type="entry name" value="FA_hydroxylase"/>
    <property type="match status" value="1"/>
</dbReference>
<keyword evidence="7" id="KW-0560">Oxidoreductase</keyword>
<feature type="transmembrane region" description="Helical" evidence="5">
    <location>
        <begin position="154"/>
        <end position="175"/>
    </location>
</feature>
<evidence type="ECO:0000259" key="6">
    <source>
        <dbReference type="Pfam" id="PF04116"/>
    </source>
</evidence>
<feature type="transmembrane region" description="Helical" evidence="5">
    <location>
        <begin position="20"/>
        <end position="53"/>
    </location>
</feature>
<dbReference type="InterPro" id="IPR006694">
    <property type="entry name" value="Fatty_acid_hydroxylase"/>
</dbReference>
<dbReference type="PANTHER" id="PTHR11863">
    <property type="entry name" value="STEROL DESATURASE"/>
    <property type="match status" value="1"/>
</dbReference>
<feature type="transmembrane region" description="Helical" evidence="5">
    <location>
        <begin position="74"/>
        <end position="95"/>
    </location>
</feature>
<feature type="domain" description="Fatty acid hydroxylase" evidence="6">
    <location>
        <begin position="116"/>
        <end position="250"/>
    </location>
</feature>
<keyword evidence="8" id="KW-1185">Reference proteome</keyword>
<evidence type="ECO:0000256" key="1">
    <source>
        <dbReference type="ARBA" id="ARBA00004370"/>
    </source>
</evidence>
<dbReference type="InterPro" id="IPR050307">
    <property type="entry name" value="Sterol_Desaturase_Related"/>
</dbReference>
<gene>
    <name evidence="7" type="ORF">ACFO5X_20475</name>
</gene>
<evidence type="ECO:0000313" key="8">
    <source>
        <dbReference type="Proteomes" id="UP001595973"/>
    </source>
</evidence>
<keyword evidence="3 5" id="KW-1133">Transmembrane helix</keyword>